<sequence length="286" mass="29974">MKCPVCGLDLSSWTLPDAEAHADGCLDLAPPVDAATGTEERGARELGVPSSGCPPAHRRGPSPVAGSWTEEAELRGDAGDAAASTARGEPKGTRVEGDGMTDAERHDDDWLRLAIAMSASMADAENARVMATSGDYGWMPAPSGEEGADRVGRLVEHRTATKPSNDAAPTQSRSKPPLADSTNAGGSGAVDEGRGARGGGTVEMPEADAVEMPKAIRFAIRAGRRRRGDDDDYEYDDDDGGSELDAGLDATQRTRRRIRAPLWSMAGHGGRDEPLPDSLLARCLGK</sequence>
<feature type="region of interest" description="Disordered" evidence="1">
    <location>
        <begin position="226"/>
        <end position="252"/>
    </location>
</feature>
<evidence type="ECO:0000256" key="1">
    <source>
        <dbReference type="SAM" id="MobiDB-lite"/>
    </source>
</evidence>
<feature type="compositionally biased region" description="Basic and acidic residues" evidence="1">
    <location>
        <begin position="88"/>
        <end position="105"/>
    </location>
</feature>
<feature type="compositionally biased region" description="Acidic residues" evidence="1">
    <location>
        <begin position="230"/>
        <end position="242"/>
    </location>
</feature>
<protein>
    <submittedName>
        <fullName evidence="2">Uncharacterized protein</fullName>
    </submittedName>
</protein>
<dbReference type="AlphaFoldDB" id="C1EG95"/>
<keyword evidence="3" id="KW-1185">Reference proteome</keyword>
<organism evidence="2 3">
    <name type="scientific">Micromonas commoda (strain RCC299 / NOUM17 / CCMP2709)</name>
    <name type="common">Picoplanktonic green alga</name>
    <dbReference type="NCBI Taxonomy" id="296587"/>
    <lineage>
        <taxon>Eukaryota</taxon>
        <taxon>Viridiplantae</taxon>
        <taxon>Chlorophyta</taxon>
        <taxon>Mamiellophyceae</taxon>
        <taxon>Mamiellales</taxon>
        <taxon>Mamiellaceae</taxon>
        <taxon>Micromonas</taxon>
    </lineage>
</organism>
<accession>C1EG95</accession>
<dbReference type="RefSeq" id="XP_002505480.1">
    <property type="nucleotide sequence ID" value="XM_002505434.1"/>
</dbReference>
<dbReference type="KEGG" id="mis:MICPUN_63560"/>
<reference evidence="2 3" key="1">
    <citation type="journal article" date="2009" name="Science">
        <title>Green evolution and dynamic adaptations revealed by genomes of the marine picoeukaryotes Micromonas.</title>
        <authorList>
            <person name="Worden A.Z."/>
            <person name="Lee J.H."/>
            <person name="Mock T."/>
            <person name="Rouze P."/>
            <person name="Simmons M.P."/>
            <person name="Aerts A.L."/>
            <person name="Allen A.E."/>
            <person name="Cuvelier M.L."/>
            <person name="Derelle E."/>
            <person name="Everett M.V."/>
            <person name="Foulon E."/>
            <person name="Grimwood J."/>
            <person name="Gundlach H."/>
            <person name="Henrissat B."/>
            <person name="Napoli C."/>
            <person name="McDonald S.M."/>
            <person name="Parker M.S."/>
            <person name="Rombauts S."/>
            <person name="Salamov A."/>
            <person name="Von Dassow P."/>
            <person name="Badger J.H."/>
            <person name="Coutinho P.M."/>
            <person name="Demir E."/>
            <person name="Dubchak I."/>
            <person name="Gentemann C."/>
            <person name="Eikrem W."/>
            <person name="Gready J.E."/>
            <person name="John U."/>
            <person name="Lanier W."/>
            <person name="Lindquist E.A."/>
            <person name="Lucas S."/>
            <person name="Mayer K.F."/>
            <person name="Moreau H."/>
            <person name="Not F."/>
            <person name="Otillar R."/>
            <person name="Panaud O."/>
            <person name="Pangilinan J."/>
            <person name="Paulsen I."/>
            <person name="Piegu B."/>
            <person name="Poliakov A."/>
            <person name="Robbens S."/>
            <person name="Schmutz J."/>
            <person name="Toulza E."/>
            <person name="Wyss T."/>
            <person name="Zelensky A."/>
            <person name="Zhou K."/>
            <person name="Armbrust E.V."/>
            <person name="Bhattacharya D."/>
            <person name="Goodenough U.W."/>
            <person name="Van de Peer Y."/>
            <person name="Grigoriev I.V."/>
        </authorList>
    </citation>
    <scope>NUCLEOTIDE SEQUENCE [LARGE SCALE GENOMIC DNA]</scope>
    <source>
        <strain evidence="3">RCC299 / NOUM17</strain>
    </source>
</reference>
<proteinExistence type="predicted"/>
<dbReference type="InParanoid" id="C1EG95"/>
<feature type="region of interest" description="Disordered" evidence="1">
    <location>
        <begin position="159"/>
        <end position="206"/>
    </location>
</feature>
<evidence type="ECO:0000313" key="2">
    <source>
        <dbReference type="EMBL" id="ACO66738.1"/>
    </source>
</evidence>
<dbReference type="EMBL" id="CP001331">
    <property type="protein sequence ID" value="ACO66738.1"/>
    <property type="molecule type" value="Genomic_DNA"/>
</dbReference>
<feature type="region of interest" description="Disordered" evidence="1">
    <location>
        <begin position="29"/>
        <end position="105"/>
    </location>
</feature>
<dbReference type="GeneID" id="8248655"/>
<dbReference type="Proteomes" id="UP000002009">
    <property type="component" value="Chromosome 13"/>
</dbReference>
<gene>
    <name evidence="2" type="ORF">MICPUN_63560</name>
</gene>
<name>C1EG95_MICCC</name>
<evidence type="ECO:0000313" key="3">
    <source>
        <dbReference type="Proteomes" id="UP000002009"/>
    </source>
</evidence>
<feature type="compositionally biased region" description="Polar residues" evidence="1">
    <location>
        <begin position="161"/>
        <end position="184"/>
    </location>
</feature>